<protein>
    <submittedName>
        <fullName evidence="2">Uncharacterized protein</fullName>
    </submittedName>
</protein>
<sequence length="152" mass="16414">MKTEEKTALIKNKKSTLSIVLFIGGAIVALLGIALLINNVKLYNDTVSQYVAQGYDASTVTASLMPSQLLPAVFEAIALYGGVAMILFCMGLINQKLASCKLQSTNDEINIIVPELNVTEIAEVEEIKEVIVSDTVAEESTTVNEEAKETFK</sequence>
<organism evidence="2 3">
    <name type="scientific">Acetobacterium tundrae</name>
    <dbReference type="NCBI Taxonomy" id="132932"/>
    <lineage>
        <taxon>Bacteria</taxon>
        <taxon>Bacillati</taxon>
        <taxon>Bacillota</taxon>
        <taxon>Clostridia</taxon>
        <taxon>Eubacteriales</taxon>
        <taxon>Eubacteriaceae</taxon>
        <taxon>Acetobacterium</taxon>
    </lineage>
</organism>
<keyword evidence="3" id="KW-1185">Reference proteome</keyword>
<evidence type="ECO:0000313" key="3">
    <source>
        <dbReference type="Proteomes" id="UP000653358"/>
    </source>
</evidence>
<evidence type="ECO:0000256" key="1">
    <source>
        <dbReference type="SAM" id="Phobius"/>
    </source>
</evidence>
<evidence type="ECO:0000313" key="2">
    <source>
        <dbReference type="EMBL" id="MBC3796976.1"/>
    </source>
</evidence>
<feature type="transmembrane region" description="Helical" evidence="1">
    <location>
        <begin position="16"/>
        <end position="37"/>
    </location>
</feature>
<feature type="transmembrane region" description="Helical" evidence="1">
    <location>
        <begin position="72"/>
        <end position="93"/>
    </location>
</feature>
<keyword evidence="1" id="KW-0472">Membrane</keyword>
<accession>A0ABR6WL05</accession>
<name>A0ABR6WL05_9FIRM</name>
<gene>
    <name evidence="2" type="ORF">GH807_07945</name>
</gene>
<keyword evidence="1" id="KW-1133">Transmembrane helix</keyword>
<comment type="caution">
    <text evidence="2">The sequence shown here is derived from an EMBL/GenBank/DDBJ whole genome shotgun (WGS) entry which is preliminary data.</text>
</comment>
<keyword evidence="1" id="KW-0812">Transmembrane</keyword>
<dbReference type="Proteomes" id="UP000653358">
    <property type="component" value="Unassembled WGS sequence"/>
</dbReference>
<dbReference type="RefSeq" id="WP_148603209.1">
    <property type="nucleotide sequence ID" value="NZ_RXYB01000006.1"/>
</dbReference>
<proteinExistence type="predicted"/>
<dbReference type="EMBL" id="WJBB01000007">
    <property type="protein sequence ID" value="MBC3796976.1"/>
    <property type="molecule type" value="Genomic_DNA"/>
</dbReference>
<reference evidence="2 3" key="1">
    <citation type="journal article" date="2020" name="mSystems">
        <title>Defining Genomic and Predicted Metabolic Features of the Acetobacterium Genus.</title>
        <authorList>
            <person name="Ross D.E."/>
            <person name="Marshall C.W."/>
            <person name="Gulliver D."/>
            <person name="May H.D."/>
            <person name="Norman R.S."/>
        </authorList>
    </citation>
    <scope>NUCLEOTIDE SEQUENCE [LARGE SCALE GENOMIC DNA]</scope>
    <source>
        <strain evidence="2 3">DSM 9173</strain>
    </source>
</reference>